<accession>A0A6J6U7W4</accession>
<sequence>MPGSDRPPAGPATRQQRAPGTVDDARSRAATPLLDLLTQQSLDEDYVHVARRRAAAGEEPPRGARAHRTAAVVVAAFGVLVATAAVQTARGADEAQSSRVVLVERVVERRDTVTALQDRIQELRGEVEDGEQLLATVTGNRLTAEGRLRRLQVRTGFIGVRGEGARVTITDAPAGGELIRDTDLQLLVNGLWQAGAEAISINGQRLTVRTAIENSGTVVNVNSQPLRSPYVLSVVGNRRTLQADLLASPSGLAVADLVTRFGFGFEMVPVEELVLPAAAPRTLRHAELLVQGSPRDPEGDTP</sequence>
<proteinExistence type="predicted"/>
<reference evidence="2" key="1">
    <citation type="submission" date="2020-05" db="EMBL/GenBank/DDBJ databases">
        <authorList>
            <person name="Chiriac C."/>
            <person name="Salcher M."/>
            <person name="Ghai R."/>
            <person name="Kavagutti S V."/>
        </authorList>
    </citation>
    <scope>NUCLEOTIDE SEQUENCE</scope>
</reference>
<evidence type="ECO:0000256" key="1">
    <source>
        <dbReference type="SAM" id="MobiDB-lite"/>
    </source>
</evidence>
<dbReference type="Gene3D" id="3.30.70.1880">
    <property type="entry name" value="Protein of unknown function DUF881"/>
    <property type="match status" value="1"/>
</dbReference>
<dbReference type="PANTHER" id="PTHR37313:SF1">
    <property type="entry name" value="UPF0749 PROTEIN RV1823"/>
    <property type="match status" value="1"/>
</dbReference>
<dbReference type="AlphaFoldDB" id="A0A6J6U7W4"/>
<gene>
    <name evidence="2" type="ORF">UFOPK2761_02252</name>
</gene>
<dbReference type="InterPro" id="IPR010273">
    <property type="entry name" value="DUF881"/>
</dbReference>
<name>A0A6J6U7W4_9ZZZZ</name>
<dbReference type="PANTHER" id="PTHR37313">
    <property type="entry name" value="UPF0749 PROTEIN RV1825"/>
    <property type="match status" value="1"/>
</dbReference>
<dbReference type="EMBL" id="CAEZYQ010000018">
    <property type="protein sequence ID" value="CAB4755184.1"/>
    <property type="molecule type" value="Genomic_DNA"/>
</dbReference>
<dbReference type="GO" id="GO:0005886">
    <property type="term" value="C:plasma membrane"/>
    <property type="evidence" value="ECO:0007669"/>
    <property type="project" value="TreeGrafter"/>
</dbReference>
<feature type="region of interest" description="Disordered" evidence="1">
    <location>
        <begin position="1"/>
        <end position="30"/>
    </location>
</feature>
<organism evidence="2">
    <name type="scientific">freshwater metagenome</name>
    <dbReference type="NCBI Taxonomy" id="449393"/>
    <lineage>
        <taxon>unclassified sequences</taxon>
        <taxon>metagenomes</taxon>
        <taxon>ecological metagenomes</taxon>
    </lineage>
</organism>
<protein>
    <submittedName>
        <fullName evidence="2">Unannotated protein</fullName>
    </submittedName>
</protein>
<evidence type="ECO:0000313" key="2">
    <source>
        <dbReference type="EMBL" id="CAB4755184.1"/>
    </source>
</evidence>
<dbReference type="Pfam" id="PF05949">
    <property type="entry name" value="DUF881"/>
    <property type="match status" value="1"/>
</dbReference>